<dbReference type="GO" id="GO:0006508">
    <property type="term" value="P:proteolysis"/>
    <property type="evidence" value="ECO:0007669"/>
    <property type="project" value="UniProtKB-KW"/>
</dbReference>
<evidence type="ECO:0000256" key="1">
    <source>
        <dbReference type="ARBA" id="ARBA00009179"/>
    </source>
</evidence>
<keyword evidence="3 5" id="KW-0378">Hydrolase</keyword>
<dbReference type="SMART" id="SM00245">
    <property type="entry name" value="TSPc"/>
    <property type="match status" value="1"/>
</dbReference>
<evidence type="ECO:0000256" key="5">
    <source>
        <dbReference type="RuleBase" id="RU004404"/>
    </source>
</evidence>
<dbReference type="NCBIfam" id="TIGR00225">
    <property type="entry name" value="prc"/>
    <property type="match status" value="1"/>
</dbReference>
<dbReference type="GO" id="GO:0008236">
    <property type="term" value="F:serine-type peptidase activity"/>
    <property type="evidence" value="ECO:0007669"/>
    <property type="project" value="UniProtKB-KW"/>
</dbReference>
<dbReference type="GO" id="GO:0004175">
    <property type="term" value="F:endopeptidase activity"/>
    <property type="evidence" value="ECO:0007669"/>
    <property type="project" value="TreeGrafter"/>
</dbReference>
<dbReference type="InterPro" id="IPR004447">
    <property type="entry name" value="Peptidase_S41A"/>
</dbReference>
<keyword evidence="6" id="KW-1133">Transmembrane helix</keyword>
<keyword evidence="2 5" id="KW-0645">Protease</keyword>
<keyword evidence="6" id="KW-0472">Membrane</keyword>
<dbReference type="SMART" id="SM00228">
    <property type="entry name" value="PDZ"/>
    <property type="match status" value="1"/>
</dbReference>
<dbReference type="Gene3D" id="2.30.42.10">
    <property type="match status" value="1"/>
</dbReference>
<dbReference type="STRING" id="1798657.A2648_02370"/>
<dbReference type="Proteomes" id="UP000178841">
    <property type="component" value="Unassembled WGS sequence"/>
</dbReference>
<reference evidence="8 9" key="1">
    <citation type="journal article" date="2016" name="Nat. Commun.">
        <title>Thousands of microbial genomes shed light on interconnected biogeochemical processes in an aquifer system.</title>
        <authorList>
            <person name="Anantharaman K."/>
            <person name="Brown C.T."/>
            <person name="Hug L.A."/>
            <person name="Sharon I."/>
            <person name="Castelle C.J."/>
            <person name="Probst A.J."/>
            <person name="Thomas B.C."/>
            <person name="Singh A."/>
            <person name="Wilkins M.J."/>
            <person name="Karaoz U."/>
            <person name="Brodie E.L."/>
            <person name="Williams K.H."/>
            <person name="Hubbard S.S."/>
            <person name="Banfield J.F."/>
        </authorList>
    </citation>
    <scope>NUCLEOTIDE SEQUENCE [LARGE SCALE GENOMIC DNA]</scope>
</reference>
<dbReference type="AlphaFoldDB" id="A0A1G2CQV9"/>
<feature type="domain" description="PDZ" evidence="7">
    <location>
        <begin position="113"/>
        <end position="181"/>
    </location>
</feature>
<comment type="similarity">
    <text evidence="1 5">Belongs to the peptidase S41A family.</text>
</comment>
<dbReference type="SUPFAM" id="SSF52096">
    <property type="entry name" value="ClpP/crotonase"/>
    <property type="match status" value="1"/>
</dbReference>
<dbReference type="Pfam" id="PF03572">
    <property type="entry name" value="Peptidase_S41"/>
    <property type="match status" value="1"/>
</dbReference>
<dbReference type="CDD" id="cd07560">
    <property type="entry name" value="Peptidase_S41_CPP"/>
    <property type="match status" value="1"/>
</dbReference>
<name>A0A1G2CQV9_9BACT</name>
<dbReference type="Pfam" id="PF00595">
    <property type="entry name" value="PDZ"/>
    <property type="match status" value="1"/>
</dbReference>
<evidence type="ECO:0000256" key="6">
    <source>
        <dbReference type="SAM" id="Phobius"/>
    </source>
</evidence>
<dbReference type="PANTHER" id="PTHR32060:SF30">
    <property type="entry name" value="CARBOXY-TERMINAL PROCESSING PROTEASE CTPA"/>
    <property type="match status" value="1"/>
</dbReference>
<dbReference type="CDD" id="cd06782">
    <property type="entry name" value="cpPDZ_CPP-like"/>
    <property type="match status" value="1"/>
</dbReference>
<dbReference type="PROSITE" id="PS50106">
    <property type="entry name" value="PDZ"/>
    <property type="match status" value="1"/>
</dbReference>
<dbReference type="InterPro" id="IPR001478">
    <property type="entry name" value="PDZ"/>
</dbReference>
<dbReference type="Gene3D" id="3.30.750.44">
    <property type="match status" value="1"/>
</dbReference>
<comment type="caution">
    <text evidence="8">The sequence shown here is derived from an EMBL/GenBank/DDBJ whole genome shotgun (WGS) entry which is preliminary data.</text>
</comment>
<proteinExistence type="inferred from homology"/>
<dbReference type="FunFam" id="2.30.42.10:FF:000063">
    <property type="entry name" value="Peptidase, S41 family"/>
    <property type="match status" value="1"/>
</dbReference>
<keyword evidence="6" id="KW-0812">Transmembrane</keyword>
<evidence type="ECO:0000313" key="8">
    <source>
        <dbReference type="EMBL" id="OGZ03776.1"/>
    </source>
</evidence>
<dbReference type="GO" id="GO:0007165">
    <property type="term" value="P:signal transduction"/>
    <property type="evidence" value="ECO:0007669"/>
    <property type="project" value="TreeGrafter"/>
</dbReference>
<dbReference type="EMBL" id="MHLH01000015">
    <property type="protein sequence ID" value="OGZ03776.1"/>
    <property type="molecule type" value="Genomic_DNA"/>
</dbReference>
<feature type="transmembrane region" description="Helical" evidence="6">
    <location>
        <begin position="12"/>
        <end position="33"/>
    </location>
</feature>
<dbReference type="InterPro" id="IPR005151">
    <property type="entry name" value="Tail-specific_protease"/>
</dbReference>
<dbReference type="InterPro" id="IPR029045">
    <property type="entry name" value="ClpP/crotonase-like_dom_sf"/>
</dbReference>
<keyword evidence="4 5" id="KW-0720">Serine protease</keyword>
<dbReference type="Gene3D" id="3.90.226.10">
    <property type="entry name" value="2-enoyl-CoA Hydratase, Chain A, domain 1"/>
    <property type="match status" value="1"/>
</dbReference>
<dbReference type="InterPro" id="IPR036034">
    <property type="entry name" value="PDZ_sf"/>
</dbReference>
<accession>A0A1G2CQV9</accession>
<evidence type="ECO:0000256" key="2">
    <source>
        <dbReference type="ARBA" id="ARBA00022670"/>
    </source>
</evidence>
<evidence type="ECO:0000259" key="7">
    <source>
        <dbReference type="PROSITE" id="PS50106"/>
    </source>
</evidence>
<dbReference type="PANTHER" id="PTHR32060">
    <property type="entry name" value="TAIL-SPECIFIC PROTEASE"/>
    <property type="match status" value="1"/>
</dbReference>
<gene>
    <name evidence="8" type="ORF">A2648_02370</name>
</gene>
<evidence type="ECO:0000256" key="4">
    <source>
        <dbReference type="ARBA" id="ARBA00022825"/>
    </source>
</evidence>
<dbReference type="GO" id="GO:0030288">
    <property type="term" value="C:outer membrane-bounded periplasmic space"/>
    <property type="evidence" value="ECO:0007669"/>
    <property type="project" value="TreeGrafter"/>
</dbReference>
<sequence length="412" mass="45272">MFARYINYLKRFAIPIVLAIIVIAFSFSVGVLVGKNHSPEINKVTSLFNKNTTVTMAPETDFDSFWKAWNVLNEKYVSFKSTTTDQERVWGAISGLAGSFGDPYTVFFPPVESKNFETSISGEFQGVGMEIGIRDRVITVIAPLKGTPAFSAGIKAGDKILKIDDIPAVDMSVEKAVSLIRGPKGTTVAISMYRDGEKEPIEFKIVRDVINIPTIDTEKRPDGIFVIKLYSFSANSPELFRTALQEFIDSHDDKLILDLRNNPGGYLEAAVDIASWFLPSGKIVVKEESRKESENQTFRSKGYNIFSDKLKFVILVNGGSASASEILAGALSEHGVAKLIGEKTFGKGSVQELVKITTDTSLKVTIARWLTPNGVSISEGGLNPDIEIIPTKIDIEEGKDKQMEKAVEILNK</sequence>
<dbReference type="SUPFAM" id="SSF50156">
    <property type="entry name" value="PDZ domain-like"/>
    <property type="match status" value="1"/>
</dbReference>
<organism evidence="8 9">
    <name type="scientific">Candidatus Lloydbacteria bacterium RIFCSPHIGHO2_01_FULL_41_20</name>
    <dbReference type="NCBI Taxonomy" id="1798657"/>
    <lineage>
        <taxon>Bacteria</taxon>
        <taxon>Candidatus Lloydiibacteriota</taxon>
    </lineage>
</organism>
<evidence type="ECO:0000256" key="3">
    <source>
        <dbReference type="ARBA" id="ARBA00022801"/>
    </source>
</evidence>
<evidence type="ECO:0000313" key="9">
    <source>
        <dbReference type="Proteomes" id="UP000178841"/>
    </source>
</evidence>
<protein>
    <recommendedName>
        <fullName evidence="7">PDZ domain-containing protein</fullName>
    </recommendedName>
</protein>